<gene>
    <name evidence="2" type="ORF">HMPREF1074_03886</name>
</gene>
<dbReference type="HOGENOM" id="CLU_082959_0_0_10"/>
<accession>I9UPS1</accession>
<dbReference type="PATRIC" id="fig|997892.3.peg.3983"/>
<evidence type="ECO:0008006" key="4">
    <source>
        <dbReference type="Google" id="ProtNLM"/>
    </source>
</evidence>
<sequence length="278" mass="33251">MIYVVNFANEKYRKAQHLNTWSAYKFGKVDKVLEYSPSDIDYTFYTDHKRILSFDRGCGLWLWKPYFILKALKQIDEGDYLFYCDSASIFIRDIRNILTVMKGDIWVSEIPLLEKQFTKESTFVAMQCENDIYRNSYQIQATFFCVRKSRRSMEFVSKWLEYACDFELISPSNCNETENCREFISHREDQSILSLLSKKEGILPHLDPSQFGRVPELYFSDKSFIKPMGFKNVTEYKVCFILHRQYVFRIKSILLYTIQTFFSRSFIIALFRMFRKIV</sequence>
<keyword evidence="1" id="KW-0472">Membrane</keyword>
<name>I9UPS1_9BACE</name>
<feature type="transmembrane region" description="Helical" evidence="1">
    <location>
        <begin position="253"/>
        <end position="274"/>
    </location>
</feature>
<dbReference type="RefSeq" id="WP_008025421.1">
    <property type="nucleotide sequence ID" value="NZ_JAGHEF010000002.1"/>
</dbReference>
<keyword evidence="1" id="KW-0812">Transmembrane</keyword>
<keyword evidence="1" id="KW-1133">Transmembrane helix</keyword>
<dbReference type="AlphaFoldDB" id="I9UPS1"/>
<evidence type="ECO:0000313" key="3">
    <source>
        <dbReference type="Proteomes" id="UP000003566"/>
    </source>
</evidence>
<dbReference type="EMBL" id="AGXE01000023">
    <property type="protein sequence ID" value="EIY84716.1"/>
    <property type="molecule type" value="Genomic_DNA"/>
</dbReference>
<protein>
    <recommendedName>
        <fullName evidence="4">Nucleotide-diphospho-sugar transferase domain-containing protein</fullName>
    </recommendedName>
</protein>
<reference evidence="2 3" key="1">
    <citation type="submission" date="2012-02" db="EMBL/GenBank/DDBJ databases">
        <title>The Genome Sequence of Bacteroides xylanisolvens CL03T12C04.</title>
        <authorList>
            <consortium name="The Broad Institute Genome Sequencing Platform"/>
            <person name="Earl A."/>
            <person name="Ward D."/>
            <person name="Feldgarden M."/>
            <person name="Gevers D."/>
            <person name="Zitomersky N.L."/>
            <person name="Coyne M.J."/>
            <person name="Comstock L.E."/>
            <person name="Young S.K."/>
            <person name="Zeng Q."/>
            <person name="Gargeya S."/>
            <person name="Fitzgerald M."/>
            <person name="Haas B."/>
            <person name="Abouelleil A."/>
            <person name="Alvarado L."/>
            <person name="Arachchi H.M."/>
            <person name="Berlin A."/>
            <person name="Chapman S.B."/>
            <person name="Gearin G."/>
            <person name="Goldberg J."/>
            <person name="Griggs A."/>
            <person name="Gujja S."/>
            <person name="Hansen M."/>
            <person name="Heiman D."/>
            <person name="Howarth C."/>
            <person name="Larimer J."/>
            <person name="Lui A."/>
            <person name="MacDonald P.J.P."/>
            <person name="McCowen C."/>
            <person name="Montmayeur A."/>
            <person name="Murphy C."/>
            <person name="Neiman D."/>
            <person name="Pearson M."/>
            <person name="Priest M."/>
            <person name="Roberts A."/>
            <person name="Saif S."/>
            <person name="Shea T."/>
            <person name="Sisk P."/>
            <person name="Stolte C."/>
            <person name="Sykes S."/>
            <person name="Wortman J."/>
            <person name="Nusbaum C."/>
            <person name="Birren B."/>
        </authorList>
    </citation>
    <scope>NUCLEOTIDE SEQUENCE [LARGE SCALE GENOMIC DNA]</scope>
    <source>
        <strain evidence="2 3">CL03T12C04</strain>
    </source>
</reference>
<organism evidence="2 3">
    <name type="scientific">Bacteroides xylanisolvens CL03T12C04</name>
    <dbReference type="NCBI Taxonomy" id="997892"/>
    <lineage>
        <taxon>Bacteria</taxon>
        <taxon>Pseudomonadati</taxon>
        <taxon>Bacteroidota</taxon>
        <taxon>Bacteroidia</taxon>
        <taxon>Bacteroidales</taxon>
        <taxon>Bacteroidaceae</taxon>
        <taxon>Bacteroides</taxon>
    </lineage>
</organism>
<evidence type="ECO:0000313" key="2">
    <source>
        <dbReference type="EMBL" id="EIY84716.1"/>
    </source>
</evidence>
<comment type="caution">
    <text evidence="2">The sequence shown here is derived from an EMBL/GenBank/DDBJ whole genome shotgun (WGS) entry which is preliminary data.</text>
</comment>
<dbReference type="Proteomes" id="UP000003566">
    <property type="component" value="Unassembled WGS sequence"/>
</dbReference>
<evidence type="ECO:0000256" key="1">
    <source>
        <dbReference type="SAM" id="Phobius"/>
    </source>
</evidence>
<proteinExistence type="predicted"/>